<name>R0MGV4_NOSB1</name>
<organism evidence="1 2">
    <name type="scientific">Nosema bombycis (strain CQ1 / CVCC 102059)</name>
    <name type="common">Microsporidian parasite</name>
    <name type="synonym">Pebrine of silkworm</name>
    <dbReference type="NCBI Taxonomy" id="578461"/>
    <lineage>
        <taxon>Eukaryota</taxon>
        <taxon>Fungi</taxon>
        <taxon>Fungi incertae sedis</taxon>
        <taxon>Microsporidia</taxon>
        <taxon>Nosematidae</taxon>
        <taxon>Nosema</taxon>
    </lineage>
</organism>
<dbReference type="Proteomes" id="UP000016927">
    <property type="component" value="Unassembled WGS sequence"/>
</dbReference>
<evidence type="ECO:0000313" key="1">
    <source>
        <dbReference type="EMBL" id="EOB12008.1"/>
    </source>
</evidence>
<accession>R0MGV4</accession>
<dbReference type="EMBL" id="KB909500">
    <property type="protein sequence ID" value="EOB12008.1"/>
    <property type="molecule type" value="Genomic_DNA"/>
</dbReference>
<gene>
    <name evidence="1" type="ORF">NBO_593g0001</name>
</gene>
<proteinExistence type="predicted"/>
<dbReference type="VEuPathDB" id="MicrosporidiaDB:NBO_593g0001"/>
<dbReference type="AlphaFoldDB" id="R0MGV4"/>
<reference evidence="1 2" key="1">
    <citation type="journal article" date="2013" name="BMC Genomics">
        <title>Comparative genomics of parasitic silkworm microsporidia reveal an association between genome expansion and host adaptation.</title>
        <authorList>
            <person name="Pan G."/>
            <person name="Xu J."/>
            <person name="Li T."/>
            <person name="Xia Q."/>
            <person name="Liu S.L."/>
            <person name="Zhang G."/>
            <person name="Li S."/>
            <person name="Li C."/>
            <person name="Liu H."/>
            <person name="Yang L."/>
            <person name="Liu T."/>
            <person name="Zhang X."/>
            <person name="Wu Z."/>
            <person name="Fan W."/>
            <person name="Dang X."/>
            <person name="Xiang H."/>
            <person name="Tao M."/>
            <person name="Li Y."/>
            <person name="Hu J."/>
            <person name="Li Z."/>
            <person name="Lin L."/>
            <person name="Luo J."/>
            <person name="Geng L."/>
            <person name="Wang L."/>
            <person name="Long M."/>
            <person name="Wan Y."/>
            <person name="He N."/>
            <person name="Zhang Z."/>
            <person name="Lu C."/>
            <person name="Keeling P.J."/>
            <person name="Wang J."/>
            <person name="Xiang Z."/>
            <person name="Zhou Z."/>
        </authorList>
    </citation>
    <scope>NUCLEOTIDE SEQUENCE [LARGE SCALE GENOMIC DNA]</scope>
    <source>
        <strain evidence="2">CQ1 / CVCC 102059</strain>
    </source>
</reference>
<keyword evidence="2" id="KW-1185">Reference proteome</keyword>
<protein>
    <submittedName>
        <fullName evidence="1">Uncharacterized protein</fullName>
    </submittedName>
</protein>
<sequence>MDVDDILNHDEIISSVSIMKDYDFFNFKERSKNPNEDENQKTLIDGFKKVNLKKRHDIVTTKYKRKVKSNIIQFIKKNGFRLLCWLLYQKINGFRRVIYWS</sequence>
<dbReference type="HOGENOM" id="CLU_2292463_0_0_1"/>
<evidence type="ECO:0000313" key="2">
    <source>
        <dbReference type="Proteomes" id="UP000016927"/>
    </source>
</evidence>